<feature type="compositionally biased region" description="Basic and acidic residues" evidence="2">
    <location>
        <begin position="341"/>
        <end position="384"/>
    </location>
</feature>
<evidence type="ECO:0000256" key="2">
    <source>
        <dbReference type="SAM" id="MobiDB-lite"/>
    </source>
</evidence>
<dbReference type="CDD" id="cd14273">
    <property type="entry name" value="UBA_TAP-C_like"/>
    <property type="match status" value="1"/>
</dbReference>
<evidence type="ECO:0000313" key="4">
    <source>
        <dbReference type="EMBL" id="KAK4505582.1"/>
    </source>
</evidence>
<dbReference type="PANTHER" id="PTHR23322:SF1">
    <property type="entry name" value="FAS-ASSOCIATED FACTOR 2"/>
    <property type="match status" value="1"/>
</dbReference>
<dbReference type="SUPFAM" id="SSF54236">
    <property type="entry name" value="Ubiquitin-like"/>
    <property type="match status" value="1"/>
</dbReference>
<dbReference type="InterPro" id="IPR029071">
    <property type="entry name" value="Ubiquitin-like_domsf"/>
</dbReference>
<feature type="domain" description="UBX" evidence="3">
    <location>
        <begin position="409"/>
        <end position="477"/>
    </location>
</feature>
<evidence type="ECO:0000313" key="5">
    <source>
        <dbReference type="Proteomes" id="UP001305779"/>
    </source>
</evidence>
<dbReference type="PANTHER" id="PTHR23322">
    <property type="entry name" value="FAS-ASSOCIATED PROTEIN"/>
    <property type="match status" value="1"/>
</dbReference>
<evidence type="ECO:0000259" key="3">
    <source>
        <dbReference type="PROSITE" id="PS50033"/>
    </source>
</evidence>
<dbReference type="PROSITE" id="PS50033">
    <property type="entry name" value="UBX"/>
    <property type="match status" value="1"/>
</dbReference>
<feature type="region of interest" description="Disordered" evidence="2">
    <location>
        <begin position="63"/>
        <end position="109"/>
    </location>
</feature>
<dbReference type="SUPFAM" id="SSF52833">
    <property type="entry name" value="Thioredoxin-like"/>
    <property type="match status" value="1"/>
</dbReference>
<comment type="caution">
    <text evidence="4">The sequence shown here is derived from an EMBL/GenBank/DDBJ whole genome shotgun (WGS) entry which is preliminary data.</text>
</comment>
<dbReference type="Gene3D" id="1.10.8.10">
    <property type="entry name" value="DNA helicase RuvA subunit, C-terminal domain"/>
    <property type="match status" value="1"/>
</dbReference>
<dbReference type="SMART" id="SM00594">
    <property type="entry name" value="UAS"/>
    <property type="match status" value="1"/>
</dbReference>
<reference evidence="4 5" key="1">
    <citation type="journal article" date="2023" name="G3 (Bethesda)">
        <title>A chromosome-level genome assembly of Zasmidium syzygii isolated from banana leaves.</title>
        <authorList>
            <person name="van Westerhoven A.C."/>
            <person name="Mehrabi R."/>
            <person name="Talebi R."/>
            <person name="Steentjes M.B.F."/>
            <person name="Corcolon B."/>
            <person name="Chong P.A."/>
            <person name="Kema G.H.J."/>
            <person name="Seidl M.F."/>
        </authorList>
    </citation>
    <scope>NUCLEOTIDE SEQUENCE [LARGE SCALE GENOMIC DNA]</scope>
    <source>
        <strain evidence="4 5">P124</strain>
    </source>
</reference>
<feature type="compositionally biased region" description="Low complexity" evidence="2">
    <location>
        <begin position="87"/>
        <end position="97"/>
    </location>
</feature>
<dbReference type="InterPro" id="IPR001012">
    <property type="entry name" value="UBX_dom"/>
</dbReference>
<dbReference type="Proteomes" id="UP001305779">
    <property type="component" value="Unassembled WGS sequence"/>
</dbReference>
<dbReference type="SMART" id="SM00166">
    <property type="entry name" value="UBX"/>
    <property type="match status" value="1"/>
</dbReference>
<dbReference type="EMBL" id="JAXOVC010000002">
    <property type="protein sequence ID" value="KAK4505582.1"/>
    <property type="molecule type" value="Genomic_DNA"/>
</dbReference>
<accession>A0ABR0EVQ5</accession>
<dbReference type="Gene3D" id="3.10.20.90">
    <property type="entry name" value="Phosphatidylinositol 3-kinase Catalytic Subunit, Chain A, domain 1"/>
    <property type="match status" value="1"/>
</dbReference>
<dbReference type="InterPro" id="IPR006577">
    <property type="entry name" value="UAS"/>
</dbReference>
<dbReference type="InterPro" id="IPR050730">
    <property type="entry name" value="UBX_domain-protein"/>
</dbReference>
<dbReference type="CDD" id="cd01767">
    <property type="entry name" value="UBX"/>
    <property type="match status" value="1"/>
</dbReference>
<dbReference type="InterPro" id="IPR009060">
    <property type="entry name" value="UBA-like_sf"/>
</dbReference>
<dbReference type="Pfam" id="PF14555">
    <property type="entry name" value="UBA_4"/>
    <property type="match status" value="1"/>
</dbReference>
<feature type="region of interest" description="Disordered" evidence="2">
    <location>
        <begin position="327"/>
        <end position="384"/>
    </location>
</feature>
<sequence length="519" mass="58603">MASPAIDLSALTEEQQLALQQFTSVTDQDLEAAVPLLQKCQWNAQIAITRFFDGDAETIDPVAEAAQAPPPEQNARRTETLMDGIPARSSTSRSRASGLEPAPRVVPTPENQIAQPLPFPFSIILLPFDLTYAIFQRVFGAVGYLFPFLPRLLARFWSGRASRPSRDASRRPLGPSDTAARFIREFEEEYGVTHGTLPFHEGGYAQAFDIAKRDLKYLLVVLLSPEHDDNSPFVRETLLSPEFTTFVSNPTNKILLWAGTVQDAEAYQVSNALNVTRFPFATLIVHTPSVSSTAMSKIATSAGPVAAQDLLTKLQTAISTHSAELERVRRQRQEQQATRNLRQEQESAYERSLAQDREKARKRKEEEAAKEKAEKEERENAERKANYARNLTQWRRWRAQSIPAEPGADAKDTVRISLRMPSGERVIRKFRADADLEELYAFVECYDCLEDISEKQVQEPKAFEHVYKFQLVSPMPREVYDLDKAGSIRDRIGRSGNLIVEKIVREDDEDEDEAEEEDS</sequence>
<dbReference type="Gene3D" id="3.40.30.10">
    <property type="entry name" value="Glutaredoxin"/>
    <property type="match status" value="1"/>
</dbReference>
<evidence type="ECO:0000256" key="1">
    <source>
        <dbReference type="ARBA" id="ARBA00023054"/>
    </source>
</evidence>
<name>A0ABR0EVQ5_ZASCE</name>
<proteinExistence type="predicted"/>
<keyword evidence="1" id="KW-0175">Coiled coil</keyword>
<dbReference type="Pfam" id="PF00789">
    <property type="entry name" value="UBX"/>
    <property type="match status" value="1"/>
</dbReference>
<dbReference type="SUPFAM" id="SSF46934">
    <property type="entry name" value="UBA-like"/>
    <property type="match status" value="1"/>
</dbReference>
<gene>
    <name evidence="4" type="ORF">PRZ48_003545</name>
</gene>
<keyword evidence="5" id="KW-1185">Reference proteome</keyword>
<dbReference type="InterPro" id="IPR036249">
    <property type="entry name" value="Thioredoxin-like_sf"/>
</dbReference>
<protein>
    <recommendedName>
        <fullName evidence="3">UBX domain-containing protein</fullName>
    </recommendedName>
</protein>
<organism evidence="4 5">
    <name type="scientific">Zasmidium cellare</name>
    <name type="common">Wine cellar mold</name>
    <name type="synonym">Racodium cellare</name>
    <dbReference type="NCBI Taxonomy" id="395010"/>
    <lineage>
        <taxon>Eukaryota</taxon>
        <taxon>Fungi</taxon>
        <taxon>Dikarya</taxon>
        <taxon>Ascomycota</taxon>
        <taxon>Pezizomycotina</taxon>
        <taxon>Dothideomycetes</taxon>
        <taxon>Dothideomycetidae</taxon>
        <taxon>Mycosphaerellales</taxon>
        <taxon>Mycosphaerellaceae</taxon>
        <taxon>Zasmidium</taxon>
    </lineage>
</organism>